<feature type="compositionally biased region" description="Low complexity" evidence="1">
    <location>
        <begin position="47"/>
        <end position="72"/>
    </location>
</feature>
<accession>A0A941EV43</accession>
<dbReference type="Proteomes" id="UP000675781">
    <property type="component" value="Unassembled WGS sequence"/>
</dbReference>
<evidence type="ECO:0000256" key="2">
    <source>
        <dbReference type="SAM" id="SignalP"/>
    </source>
</evidence>
<evidence type="ECO:0000313" key="3">
    <source>
        <dbReference type="EMBL" id="MBR7837003.1"/>
    </source>
</evidence>
<organism evidence="3 4">
    <name type="scientific">Actinospica durhamensis</name>
    <dbReference type="NCBI Taxonomy" id="1508375"/>
    <lineage>
        <taxon>Bacteria</taxon>
        <taxon>Bacillati</taxon>
        <taxon>Actinomycetota</taxon>
        <taxon>Actinomycetes</taxon>
        <taxon>Catenulisporales</taxon>
        <taxon>Actinospicaceae</taxon>
        <taxon>Actinospica</taxon>
    </lineage>
</organism>
<sequence>MPRTPHVVLAAAGMAAVLLAAACGGNAPATPHPAPAGAAAAPVNAQPATVQPKAAPPASAAPLPTPSANAAAGTAVPDPGVLPQTRQMPGDQDPRFVAGAHALWQAIVQDKPALAKPFFFPLSAYLQVKDISDPAQDYQNRLIAWYGLDIKAAHDLLGAGAAGAKLTGVDVPQDQAEWIEPGVEYNKGSYYRVYGTRLTYQENGHTASFGVFSLISWRGEWYVVHLGPSTRSAMEGIVYDPQG</sequence>
<evidence type="ECO:0000256" key="1">
    <source>
        <dbReference type="SAM" id="MobiDB-lite"/>
    </source>
</evidence>
<keyword evidence="2" id="KW-0732">Signal</keyword>
<evidence type="ECO:0000313" key="4">
    <source>
        <dbReference type="Proteomes" id="UP000675781"/>
    </source>
</evidence>
<dbReference type="PROSITE" id="PS51257">
    <property type="entry name" value="PROKAR_LIPOPROTEIN"/>
    <property type="match status" value="1"/>
</dbReference>
<proteinExistence type="predicted"/>
<protein>
    <submittedName>
        <fullName evidence="3">Uncharacterized protein</fullName>
    </submittedName>
</protein>
<dbReference type="EMBL" id="JAGSOG010000175">
    <property type="protein sequence ID" value="MBR7837003.1"/>
    <property type="molecule type" value="Genomic_DNA"/>
</dbReference>
<keyword evidence="4" id="KW-1185">Reference proteome</keyword>
<comment type="caution">
    <text evidence="3">The sequence shown here is derived from an EMBL/GenBank/DDBJ whole genome shotgun (WGS) entry which is preliminary data.</text>
</comment>
<dbReference type="RefSeq" id="WP_212531473.1">
    <property type="nucleotide sequence ID" value="NZ_JAGSOG010000175.1"/>
</dbReference>
<dbReference type="AlphaFoldDB" id="A0A941EV43"/>
<gene>
    <name evidence="3" type="ORF">KDL01_27250</name>
</gene>
<feature type="region of interest" description="Disordered" evidence="1">
    <location>
        <begin position="47"/>
        <end position="92"/>
    </location>
</feature>
<reference evidence="3" key="1">
    <citation type="submission" date="2021-04" db="EMBL/GenBank/DDBJ databases">
        <title>Genome based classification of Actinospica acidithermotolerans sp. nov., an actinobacterium isolated from an Indonesian hot spring.</title>
        <authorList>
            <person name="Kusuma A.B."/>
            <person name="Putra K.E."/>
            <person name="Nafisah S."/>
            <person name="Loh J."/>
            <person name="Nouioui I."/>
            <person name="Goodfellow M."/>
        </authorList>
    </citation>
    <scope>NUCLEOTIDE SEQUENCE</scope>
    <source>
        <strain evidence="3">CSCA 57</strain>
    </source>
</reference>
<feature type="signal peptide" evidence="2">
    <location>
        <begin position="1"/>
        <end position="20"/>
    </location>
</feature>
<feature type="chain" id="PRO_5039066470" evidence="2">
    <location>
        <begin position="21"/>
        <end position="243"/>
    </location>
</feature>
<name>A0A941EV43_9ACTN</name>